<proteinExistence type="inferred from homology"/>
<dbReference type="Pfam" id="PF00536">
    <property type="entry name" value="SAM_1"/>
    <property type="match status" value="1"/>
</dbReference>
<dbReference type="Proteomes" id="UP000192578">
    <property type="component" value="Unassembled WGS sequence"/>
</dbReference>
<dbReference type="PANTHER" id="PTHR12515">
    <property type="entry name" value="STERILE ALPHA MOTIF DOMAIN CONTAINING PROTEIN 4-RELATED"/>
    <property type="match status" value="1"/>
</dbReference>
<dbReference type="InterPro" id="IPR013761">
    <property type="entry name" value="SAM/pointed_sf"/>
</dbReference>
<dbReference type="Gene3D" id="1.10.150.50">
    <property type="entry name" value="Transcription Factor, Ets-1"/>
    <property type="match status" value="1"/>
</dbReference>
<evidence type="ECO:0000259" key="6">
    <source>
        <dbReference type="SMART" id="SM00454"/>
    </source>
</evidence>
<keyword evidence="8" id="KW-1185">Reference proteome</keyword>
<evidence type="ECO:0000256" key="5">
    <source>
        <dbReference type="SAM" id="MobiDB-lite"/>
    </source>
</evidence>
<feature type="region of interest" description="Disordered" evidence="5">
    <location>
        <begin position="193"/>
        <end position="258"/>
    </location>
</feature>
<evidence type="ECO:0000256" key="2">
    <source>
        <dbReference type="ARBA" id="ARBA00008232"/>
    </source>
</evidence>
<dbReference type="EMBL" id="MTYJ01000020">
    <property type="protein sequence ID" value="OQV21853.1"/>
    <property type="molecule type" value="Genomic_DNA"/>
</dbReference>
<organism evidence="7 8">
    <name type="scientific">Hypsibius exemplaris</name>
    <name type="common">Freshwater tardigrade</name>
    <dbReference type="NCBI Taxonomy" id="2072580"/>
    <lineage>
        <taxon>Eukaryota</taxon>
        <taxon>Metazoa</taxon>
        <taxon>Ecdysozoa</taxon>
        <taxon>Tardigrada</taxon>
        <taxon>Eutardigrada</taxon>
        <taxon>Parachela</taxon>
        <taxon>Hypsibioidea</taxon>
        <taxon>Hypsibiidae</taxon>
        <taxon>Hypsibius</taxon>
    </lineage>
</organism>
<feature type="compositionally biased region" description="Low complexity" evidence="5">
    <location>
        <begin position="110"/>
        <end position="126"/>
    </location>
</feature>
<feature type="region of interest" description="Disordered" evidence="5">
    <location>
        <begin position="110"/>
        <end position="131"/>
    </location>
</feature>
<evidence type="ECO:0000313" key="8">
    <source>
        <dbReference type="Proteomes" id="UP000192578"/>
    </source>
</evidence>
<dbReference type="AlphaFoldDB" id="A0A1W0X312"/>
<feature type="domain" description="SAM" evidence="6">
    <location>
        <begin position="352"/>
        <end position="415"/>
    </location>
</feature>
<dbReference type="GO" id="GO:0003729">
    <property type="term" value="F:mRNA binding"/>
    <property type="evidence" value="ECO:0007669"/>
    <property type="project" value="TreeGrafter"/>
</dbReference>
<sequence length="674" mass="72424">MTILTIDHSPATTTKTTMSVDMMTSSNNNAIVDAARNVDAFDRITGLYAVFQTLPFLHKRMLSLVFGKIVEEEAKSGGKDGIGGEGNNEEAVKPLDKLLTLLCRLTPTTPSSITPSGASSSSSSSSQYQLQQQRTFKEALNQLTSASTKQQLQTAAAIPSKMQLQQLLNLAGLHPAFTDAERAEFAETASAFFSHQQHHHQESSNTSVIITDADDVPSSPTTTSSTPNSLSPQSSLHPDTSLLHTGSPSSSSRSFSTLHGGYGGHTLLHATYSAPAAHHRRVPSPPPVGAWGPKLSLTDAGVVASPNNNGSSSSKETVYRSLSSSPSAAENEDSSGSMGNLAQGEEAYVHIPPKAGMKDVPSWLKGLRLHKYCTLLAGKTYEELLSVDEAQLEAWSVTKGARHKIAVEIEKLRQRPDELCKLAKQLNGVADVRTVVGELRNLLMTPIKTAPTFCQQIGKIHNVEDVPEEDLAARIVVVFRKAANIYLSAMAQQTVEDDCSSLFIQMADKCSRHEAFYGALRSTIVSIKQSLQASMRSTGFGGQRKIVKSYSTVPLVSFNSQRMFSNGQENGPTPRFFISPPSDSFTSNGASPQHRALHRTQAIGKGAIGGQSAVDLDRLLKPKMALSRAKSAPSPAKAPLTAVESNLWYDGLDPDLESLTLSVTEHALDSFENV</sequence>
<dbReference type="SUPFAM" id="SSF47769">
    <property type="entry name" value="SAM/Pointed domain"/>
    <property type="match status" value="1"/>
</dbReference>
<dbReference type="PANTHER" id="PTHR12515:SF5">
    <property type="entry name" value="PROTEIN SMAUG"/>
    <property type="match status" value="1"/>
</dbReference>
<dbReference type="InterPro" id="IPR001660">
    <property type="entry name" value="SAM"/>
</dbReference>
<comment type="caution">
    <text evidence="7">The sequence shown here is derived from an EMBL/GenBank/DDBJ whole genome shotgun (WGS) entry which is preliminary data.</text>
</comment>
<dbReference type="GO" id="GO:0030371">
    <property type="term" value="F:translation repressor activity"/>
    <property type="evidence" value="ECO:0007669"/>
    <property type="project" value="InterPro"/>
</dbReference>
<feature type="compositionally biased region" description="Polar residues" evidence="5">
    <location>
        <begin position="305"/>
        <end position="340"/>
    </location>
</feature>
<dbReference type="OrthoDB" id="2155283at2759"/>
<dbReference type="GO" id="GO:0000289">
    <property type="term" value="P:nuclear-transcribed mRNA poly(A) tail shortening"/>
    <property type="evidence" value="ECO:0007669"/>
    <property type="project" value="TreeGrafter"/>
</dbReference>
<evidence type="ECO:0000256" key="4">
    <source>
        <dbReference type="ARBA" id="ARBA00022884"/>
    </source>
</evidence>
<dbReference type="GO" id="GO:0000932">
    <property type="term" value="C:P-body"/>
    <property type="evidence" value="ECO:0007669"/>
    <property type="project" value="TreeGrafter"/>
</dbReference>
<dbReference type="InterPro" id="IPR050897">
    <property type="entry name" value="SMAUG/VTS1_RNA-bind"/>
</dbReference>
<evidence type="ECO:0000313" key="7">
    <source>
        <dbReference type="EMBL" id="OQV21853.1"/>
    </source>
</evidence>
<accession>A0A1W0X312</accession>
<feature type="region of interest" description="Disordered" evidence="5">
    <location>
        <begin position="302"/>
        <end position="340"/>
    </location>
</feature>
<keyword evidence="3" id="KW-0963">Cytoplasm</keyword>
<dbReference type="InterPro" id="IPR037093">
    <property type="entry name" value="PHAT_dom_sf"/>
</dbReference>
<evidence type="ECO:0000256" key="3">
    <source>
        <dbReference type="ARBA" id="ARBA00022490"/>
    </source>
</evidence>
<evidence type="ECO:0000256" key="1">
    <source>
        <dbReference type="ARBA" id="ARBA00004496"/>
    </source>
</evidence>
<gene>
    <name evidence="7" type="ORF">BV898_04067</name>
</gene>
<feature type="compositionally biased region" description="Low complexity" evidence="5">
    <location>
        <begin position="217"/>
        <end position="258"/>
    </location>
</feature>
<comment type="similarity">
    <text evidence="2">Belongs to the SMAUG family.</text>
</comment>
<name>A0A1W0X312_HYPEX</name>
<dbReference type="SMART" id="SM00454">
    <property type="entry name" value="SAM"/>
    <property type="match status" value="1"/>
</dbReference>
<reference evidence="8" key="1">
    <citation type="submission" date="2017-01" db="EMBL/GenBank/DDBJ databases">
        <title>Comparative genomics of anhydrobiosis in the tardigrade Hypsibius dujardini.</title>
        <authorList>
            <person name="Yoshida Y."/>
            <person name="Koutsovoulos G."/>
            <person name="Laetsch D."/>
            <person name="Stevens L."/>
            <person name="Kumar S."/>
            <person name="Horikawa D."/>
            <person name="Ishino K."/>
            <person name="Komine S."/>
            <person name="Tomita M."/>
            <person name="Blaxter M."/>
            <person name="Arakawa K."/>
        </authorList>
    </citation>
    <scope>NUCLEOTIDE SEQUENCE [LARGE SCALE GENOMIC DNA]</scope>
    <source>
        <strain evidence="8">Z151</strain>
    </source>
</reference>
<dbReference type="Gene3D" id="1.25.40.170">
    <property type="entry name" value="Smaug, PHAT domain"/>
    <property type="match status" value="1"/>
</dbReference>
<keyword evidence="4" id="KW-0694">RNA-binding</keyword>
<comment type="subcellular location">
    <subcellularLocation>
        <location evidence="1">Cytoplasm</location>
    </subcellularLocation>
</comment>
<protein>
    <recommendedName>
        <fullName evidence="6">SAM domain-containing protein</fullName>
    </recommendedName>
</protein>